<accession>A0A0P9NUC5</accession>
<protein>
    <submittedName>
        <fullName evidence="1">Uncharacterized protein</fullName>
    </submittedName>
</protein>
<organism evidence="1 2">
    <name type="scientific">Pseudomonas syringae pv. castaneae</name>
    <dbReference type="NCBI Taxonomy" id="264450"/>
    <lineage>
        <taxon>Bacteria</taxon>
        <taxon>Pseudomonadati</taxon>
        <taxon>Pseudomonadota</taxon>
        <taxon>Gammaproteobacteria</taxon>
        <taxon>Pseudomonadales</taxon>
        <taxon>Pseudomonadaceae</taxon>
        <taxon>Pseudomonas</taxon>
        <taxon>Pseudomonas syringae</taxon>
    </lineage>
</organism>
<gene>
    <name evidence="1" type="ORF">ALO79_100329</name>
</gene>
<proteinExistence type="predicted"/>
<dbReference type="Proteomes" id="UP000050381">
    <property type="component" value="Unassembled WGS sequence"/>
</dbReference>
<reference evidence="1 2" key="1">
    <citation type="submission" date="2015-09" db="EMBL/GenBank/DDBJ databases">
        <title>Genome announcement of multiple Pseudomonas syringae strains.</title>
        <authorList>
            <person name="Thakur S."/>
            <person name="Wang P.W."/>
            <person name="Gong Y."/>
            <person name="Weir B.S."/>
            <person name="Guttman D.S."/>
        </authorList>
    </citation>
    <scope>NUCLEOTIDE SEQUENCE [LARGE SCALE GENOMIC DNA]</scope>
    <source>
        <strain evidence="1 2">ICMP9419</strain>
    </source>
</reference>
<dbReference type="EMBL" id="LJQD01000583">
    <property type="protein sequence ID" value="KPW88714.1"/>
    <property type="molecule type" value="Genomic_DNA"/>
</dbReference>
<comment type="caution">
    <text evidence="1">The sequence shown here is derived from an EMBL/GenBank/DDBJ whole genome shotgun (WGS) entry which is preliminary data.</text>
</comment>
<dbReference type="PATRIC" id="fig|264450.4.peg.6510"/>
<evidence type="ECO:0000313" key="2">
    <source>
        <dbReference type="Proteomes" id="UP000050381"/>
    </source>
</evidence>
<evidence type="ECO:0000313" key="1">
    <source>
        <dbReference type="EMBL" id="KPW88714.1"/>
    </source>
</evidence>
<sequence length="59" mass="6460">MATEISGISFTPEGIMKKSKEYGWMICVTTGDDQAFMCLSAQAAEAKKAKIRRCLQGNI</sequence>
<dbReference type="RefSeq" id="WP_060414709.1">
    <property type="nucleotide sequence ID" value="NZ_LIIH01000183.1"/>
</dbReference>
<name>A0A0P9NUC5_PSESX</name>
<dbReference type="AlphaFoldDB" id="A0A0P9NUC5"/>